<protein>
    <submittedName>
        <fullName evidence="1">Uncharacterized protein</fullName>
    </submittedName>
</protein>
<comment type="caution">
    <text evidence="1">The sequence shown here is derived from an EMBL/GenBank/DDBJ whole genome shotgun (WGS) entry which is preliminary data.</text>
</comment>
<gene>
    <name evidence="1" type="ORF">ICL16_42875</name>
</gene>
<proteinExistence type="predicted"/>
<dbReference type="EMBL" id="JACXAE010000130">
    <property type="protein sequence ID" value="MBD2778615.1"/>
    <property type="molecule type" value="Genomic_DNA"/>
</dbReference>
<organism evidence="1 2">
    <name type="scientific">Iningainema tapete BLCC-T55</name>
    <dbReference type="NCBI Taxonomy" id="2748662"/>
    <lineage>
        <taxon>Bacteria</taxon>
        <taxon>Bacillati</taxon>
        <taxon>Cyanobacteriota</taxon>
        <taxon>Cyanophyceae</taxon>
        <taxon>Nostocales</taxon>
        <taxon>Scytonemataceae</taxon>
        <taxon>Iningainema tapete</taxon>
    </lineage>
</organism>
<evidence type="ECO:0000313" key="1">
    <source>
        <dbReference type="EMBL" id="MBD2778615.1"/>
    </source>
</evidence>
<name>A0A8J6XUM2_9CYAN</name>
<keyword evidence="2" id="KW-1185">Reference proteome</keyword>
<reference evidence="1" key="1">
    <citation type="submission" date="2020-09" db="EMBL/GenBank/DDBJ databases">
        <title>Iningainema tapete sp. nov. (Scytonemataceae, Cyanobacteria) from greenhouses in central Florida (USA) produces two types of nodularin with biosynthetic potential for microcystin-LR and anabaenopeptins.</title>
        <authorList>
            <person name="Berthold D.E."/>
            <person name="Lefler F.W."/>
            <person name="Huang I.-S."/>
            <person name="Abdulla H."/>
            <person name="Zimba P.V."/>
            <person name="Laughinghouse H.D. IV."/>
        </authorList>
    </citation>
    <scope>NUCLEOTIDE SEQUENCE</scope>
    <source>
        <strain evidence="1">BLCCT55</strain>
    </source>
</reference>
<dbReference type="Proteomes" id="UP000629098">
    <property type="component" value="Unassembled WGS sequence"/>
</dbReference>
<sequence>MISANTKQNTVLFQELCIEQTACISGGGGFALANAFAEGQGSGAIFVFTNAITRVVEENGNSRSLSSSRSFVAAGNS</sequence>
<dbReference type="RefSeq" id="WP_190838521.1">
    <property type="nucleotide sequence ID" value="NZ_CAWPPI010000130.1"/>
</dbReference>
<evidence type="ECO:0000313" key="2">
    <source>
        <dbReference type="Proteomes" id="UP000629098"/>
    </source>
</evidence>
<accession>A0A8J6XUM2</accession>
<dbReference type="AlphaFoldDB" id="A0A8J6XUM2"/>